<accession>A0ABU8ET50</accession>
<dbReference type="Proteomes" id="UP001382455">
    <property type="component" value="Unassembled WGS sequence"/>
</dbReference>
<comment type="caution">
    <text evidence="2">The sequence shown here is derived from an EMBL/GenBank/DDBJ whole genome shotgun (WGS) entry which is preliminary data.</text>
</comment>
<dbReference type="RefSeq" id="WP_336434843.1">
    <property type="nucleotide sequence ID" value="NZ_JBAWKS010000001.1"/>
</dbReference>
<keyword evidence="1" id="KW-0472">Membrane</keyword>
<evidence type="ECO:0000256" key="1">
    <source>
        <dbReference type="SAM" id="Phobius"/>
    </source>
</evidence>
<feature type="transmembrane region" description="Helical" evidence="1">
    <location>
        <begin position="25"/>
        <end position="46"/>
    </location>
</feature>
<keyword evidence="1" id="KW-1133">Transmembrane helix</keyword>
<evidence type="ECO:0000313" key="2">
    <source>
        <dbReference type="EMBL" id="MEI4549222.1"/>
    </source>
</evidence>
<proteinExistence type="predicted"/>
<name>A0ABU8ET50_9GAMM</name>
<gene>
    <name evidence="2" type="primary">bamC</name>
    <name evidence="2" type="ORF">WAE96_05850</name>
</gene>
<dbReference type="EMBL" id="JBAWKS010000001">
    <property type="protein sequence ID" value="MEI4549222.1"/>
    <property type="molecule type" value="Genomic_DNA"/>
</dbReference>
<keyword evidence="1" id="KW-0812">Transmembrane</keyword>
<dbReference type="Gene3D" id="3.30.310.170">
    <property type="entry name" value="Outer membrane protein assembly factor BamC"/>
    <property type="match status" value="1"/>
</dbReference>
<keyword evidence="3" id="KW-1185">Reference proteome</keyword>
<organism evidence="2 3">
    <name type="scientific">Pseudoalteromonas spongiae</name>
    <dbReference type="NCBI Taxonomy" id="298657"/>
    <lineage>
        <taxon>Bacteria</taxon>
        <taxon>Pseudomonadati</taxon>
        <taxon>Pseudomonadota</taxon>
        <taxon>Gammaproteobacteria</taxon>
        <taxon>Alteromonadales</taxon>
        <taxon>Pseudoalteromonadaceae</taxon>
        <taxon>Pseudoalteromonas</taxon>
    </lineage>
</organism>
<reference evidence="2 3" key="1">
    <citation type="submission" date="2023-12" db="EMBL/GenBank/DDBJ databases">
        <title>Friends and Foes: Symbiotic and Algicidal bacterial influence on Karenia brevis blooms.</title>
        <authorList>
            <person name="Fei C."/>
            <person name="Mohamed A.R."/>
            <person name="Booker A."/>
            <person name="Arshad M."/>
            <person name="Klass S."/>
            <person name="Ahn S."/>
            <person name="Gilbert P.M."/>
            <person name="Heil C.A."/>
            <person name="Martinez J.M."/>
            <person name="Amin S.A."/>
        </authorList>
    </citation>
    <scope>NUCLEOTIDE SEQUENCE [LARGE SCALE GENOMIC DNA]</scope>
    <source>
        <strain evidence="2 3">CE15</strain>
    </source>
</reference>
<dbReference type="Pfam" id="PF06804">
    <property type="entry name" value="Lipoprotein_18"/>
    <property type="match status" value="1"/>
</dbReference>
<dbReference type="InterPro" id="IPR042268">
    <property type="entry name" value="BamC_C"/>
</dbReference>
<protein>
    <submittedName>
        <fullName evidence="2">Outer membrane protein assembly factor BamC</fullName>
    </submittedName>
</protein>
<dbReference type="InterPro" id="IPR010653">
    <property type="entry name" value="NlpB/DapX"/>
</dbReference>
<evidence type="ECO:0000313" key="3">
    <source>
        <dbReference type="Proteomes" id="UP001382455"/>
    </source>
</evidence>
<sequence>MNQTVCAASNQANNKEHTKEKFVQYWIRNSLVVAISMAITACSVFTNDSHHKRNYRVNDELKVPGNLTKPYKDPAYDLDSAQYTSAEESALYLVKAPAQVLTFAQGSWINEGDKESRIFFDKNEGIQDLESFIWQAIDDLFVERQVTTENKADNFVVTNWHTIEEPIDVWWWEEERELSRQKFKFIVESEEHKRTASVKVELVDFESKYDELTAVLQQRLEVAALNEFIGQFDFNYRQLMVELNKARGIVSLQMGFDDKGNAAFVTEQKARDIFERFPSFLERVGFNIDEIEQSRNLIFATYETPDESVWDSIWGDDVRKLPLEAGQYQLLVAETKTGGTSITWLDAEGETLEPGTLSDTLQVILAMLKERGVTVQ</sequence>
<dbReference type="Gene3D" id="3.30.530.50">
    <property type="match status" value="1"/>
</dbReference>